<dbReference type="Proteomes" id="UP000000239">
    <property type="component" value="Chromosome"/>
</dbReference>
<sequence length="142" mass="16368">MRRHARERLYDHHAGDDQPQPQKRRQVGFLAVYDDTDQGDQHDPQPRPERIGNPHRQVSQRQRQHVERQGIPHHDGHAGPQARELLGSLQRTGRHDLGDDRDRQKHIHHFGLLKTSRRPSGQGGVGNNWGRCASVTVNRHNV</sequence>
<proteinExistence type="predicted"/>
<keyword evidence="3" id="KW-1185">Reference proteome</keyword>
<feature type="region of interest" description="Disordered" evidence="1">
    <location>
        <begin position="1"/>
        <end position="83"/>
    </location>
</feature>
<feature type="compositionally biased region" description="Basic and acidic residues" evidence="1">
    <location>
        <begin position="7"/>
        <end position="16"/>
    </location>
</feature>
<feature type="compositionally biased region" description="Basic and acidic residues" evidence="1">
    <location>
        <begin position="64"/>
        <end position="77"/>
    </location>
</feature>
<feature type="compositionally biased region" description="Basic and acidic residues" evidence="1">
    <location>
        <begin position="39"/>
        <end position="52"/>
    </location>
</feature>
<protein>
    <submittedName>
        <fullName evidence="2">Uncharacterized protein</fullName>
    </submittedName>
</protein>
<dbReference type="AlphaFoldDB" id="Q1QTD1"/>
<evidence type="ECO:0000313" key="3">
    <source>
        <dbReference type="Proteomes" id="UP000000239"/>
    </source>
</evidence>
<accession>Q1QTD1</accession>
<evidence type="ECO:0000256" key="1">
    <source>
        <dbReference type="SAM" id="MobiDB-lite"/>
    </source>
</evidence>
<evidence type="ECO:0000313" key="2">
    <source>
        <dbReference type="EMBL" id="ABE60277.1"/>
    </source>
</evidence>
<gene>
    <name evidence="2" type="ordered locus">Csal_2932</name>
</gene>
<reference evidence="2 3" key="1">
    <citation type="journal article" date="2011" name="Stand. Genomic Sci.">
        <title>Complete genome sequence of the halophilic and highly halotolerant Chromohalobacter salexigens type strain (1H11(T)).</title>
        <authorList>
            <person name="Copeland A."/>
            <person name="O'Connor K."/>
            <person name="Lucas S."/>
            <person name="Lapidus A."/>
            <person name="Berry K.W."/>
            <person name="Detter J.C."/>
            <person name="Del Rio T.G."/>
            <person name="Hammon N."/>
            <person name="Dalin E."/>
            <person name="Tice H."/>
            <person name="Pitluck S."/>
            <person name="Bruce D."/>
            <person name="Goodwin L."/>
            <person name="Han C."/>
            <person name="Tapia R."/>
            <person name="Saunders E."/>
            <person name="Schmutz J."/>
            <person name="Brettin T."/>
            <person name="Larimer F."/>
            <person name="Land M."/>
            <person name="Hauser L."/>
            <person name="Vargas C."/>
            <person name="Nieto J.J."/>
            <person name="Kyrpides N.C."/>
            <person name="Ivanova N."/>
            <person name="Goker M."/>
            <person name="Klenk H.P."/>
            <person name="Csonka L.N."/>
            <person name="Woyke T."/>
        </authorList>
    </citation>
    <scope>NUCLEOTIDE SEQUENCE [LARGE SCALE GENOMIC DNA]</scope>
    <source>
        <strain evidence="3">ATCC BAA-138 / DSM 3043 / CIP 106854 / NCIMB 13768 / 1H11</strain>
    </source>
</reference>
<dbReference type="HOGENOM" id="CLU_1812351_0_0_6"/>
<organism evidence="2 3">
    <name type="scientific">Chromohalobacter israelensis (strain ATCC BAA-138 / DSM 3043 / CIP 106854 / NCIMB 13768 / 1H11)</name>
    <name type="common">Chromohalobacter salexigens</name>
    <dbReference type="NCBI Taxonomy" id="290398"/>
    <lineage>
        <taxon>Bacteria</taxon>
        <taxon>Pseudomonadati</taxon>
        <taxon>Pseudomonadota</taxon>
        <taxon>Gammaproteobacteria</taxon>
        <taxon>Oceanospirillales</taxon>
        <taxon>Halomonadaceae</taxon>
        <taxon>Chromohalobacter</taxon>
    </lineage>
</organism>
<dbReference type="KEGG" id="csa:Csal_2932"/>
<name>Q1QTD1_CHRI1</name>
<dbReference type="EMBL" id="CP000285">
    <property type="protein sequence ID" value="ABE60277.1"/>
    <property type="molecule type" value="Genomic_DNA"/>
</dbReference>